<feature type="signal peptide" evidence="7">
    <location>
        <begin position="1"/>
        <end position="22"/>
    </location>
</feature>
<organism evidence="8 9">
    <name type="scientific">Komagataeibacter oboediens</name>
    <dbReference type="NCBI Taxonomy" id="65958"/>
    <lineage>
        <taxon>Bacteria</taxon>
        <taxon>Pseudomonadati</taxon>
        <taxon>Pseudomonadota</taxon>
        <taxon>Alphaproteobacteria</taxon>
        <taxon>Acetobacterales</taxon>
        <taxon>Acetobacteraceae</taxon>
        <taxon>Komagataeibacter</taxon>
    </lineage>
</organism>
<dbReference type="InterPro" id="IPR042217">
    <property type="entry name" value="T4SS_VirB10/TrbI"/>
</dbReference>
<proteinExistence type="inferred from homology"/>
<accession>A0A318R261</accession>
<protein>
    <submittedName>
        <fullName evidence="8">Conjugal transfer protein</fullName>
    </submittedName>
</protein>
<dbReference type="OrthoDB" id="9766860at2"/>
<feature type="compositionally biased region" description="Acidic residues" evidence="6">
    <location>
        <begin position="85"/>
        <end position="95"/>
    </location>
</feature>
<comment type="caution">
    <text evidence="8">The sequence shown here is derived from an EMBL/GenBank/DDBJ whole genome shotgun (WGS) entry which is preliminary data.</text>
</comment>
<name>A0A318R261_9PROT</name>
<feature type="chain" id="PRO_5016348752" evidence="7">
    <location>
        <begin position="23"/>
        <end position="335"/>
    </location>
</feature>
<dbReference type="Pfam" id="PF03743">
    <property type="entry name" value="TrbI"/>
    <property type="match status" value="1"/>
</dbReference>
<evidence type="ECO:0000256" key="6">
    <source>
        <dbReference type="SAM" id="MobiDB-lite"/>
    </source>
</evidence>
<evidence type="ECO:0000256" key="4">
    <source>
        <dbReference type="ARBA" id="ARBA00022989"/>
    </source>
</evidence>
<evidence type="ECO:0000256" key="2">
    <source>
        <dbReference type="ARBA" id="ARBA00010265"/>
    </source>
</evidence>
<feature type="region of interest" description="Disordered" evidence="6">
    <location>
        <begin position="75"/>
        <end position="125"/>
    </location>
</feature>
<evidence type="ECO:0000256" key="7">
    <source>
        <dbReference type="SAM" id="SignalP"/>
    </source>
</evidence>
<dbReference type="InterPro" id="IPR005498">
    <property type="entry name" value="T4SS_VirB10/TraB/TrbI"/>
</dbReference>
<evidence type="ECO:0000313" key="8">
    <source>
        <dbReference type="EMBL" id="PYD79753.1"/>
    </source>
</evidence>
<dbReference type="Proteomes" id="UP000247417">
    <property type="component" value="Unassembled WGS sequence"/>
</dbReference>
<dbReference type="Gene3D" id="2.40.128.260">
    <property type="entry name" value="Type IV secretion system, VirB10/TraB/TrbI"/>
    <property type="match status" value="1"/>
</dbReference>
<evidence type="ECO:0000313" key="9">
    <source>
        <dbReference type="Proteomes" id="UP000247417"/>
    </source>
</evidence>
<keyword evidence="5" id="KW-0472">Membrane</keyword>
<dbReference type="GO" id="GO:0016020">
    <property type="term" value="C:membrane"/>
    <property type="evidence" value="ECO:0007669"/>
    <property type="project" value="UniProtKB-SubCell"/>
</dbReference>
<comment type="subcellular location">
    <subcellularLocation>
        <location evidence="1">Membrane</location>
        <topology evidence="1">Single-pass membrane protein</topology>
    </subcellularLocation>
</comment>
<keyword evidence="4" id="KW-1133">Transmembrane helix</keyword>
<dbReference type="CDD" id="cd16429">
    <property type="entry name" value="VirB10"/>
    <property type="match status" value="1"/>
</dbReference>
<sequence length="335" mass="36175">MKPIKSIFAALMLMPLPIPAMAQMAFPSGAIASKPVPAAMLANGARLKEGIARLNAQWQEQTGEPLVTASDLAAGGQTNSQDEQAQQDDDDDDDQPDTKAGKRKVRLKQRLEKASQDTDDFTPGKIGDRYKIPVGYMATGTLEMTANSDHPGPFKGELTQPILSIDRQHVLFPAGSIVTGQIMGIGGGTNSVISNRITFVPLYITRPDGGSMRIRGQNVLDRFGINGVGDKTNYHIAPMLGAAIGLAGLQSIPSILSNITQKSNTFNTVGQEGAEEIQQGGQNTLQQYMNLRPTTTVRAGHVPIHIFFNREQFAPEWRATDNFQLTNVSYKGATK</sequence>
<dbReference type="EMBL" id="NKTX01000066">
    <property type="protein sequence ID" value="PYD79753.1"/>
    <property type="molecule type" value="Genomic_DNA"/>
</dbReference>
<reference evidence="8 9" key="1">
    <citation type="submission" date="2017-07" db="EMBL/GenBank/DDBJ databases">
        <title>A draft genome sequence of Komagataeibacter oboediens LMG 18849.</title>
        <authorList>
            <person name="Skraban J."/>
            <person name="Cleenwerck I."/>
            <person name="Vandamme P."/>
            <person name="Trcek J."/>
        </authorList>
    </citation>
    <scope>NUCLEOTIDE SEQUENCE [LARGE SCALE GENOMIC DNA]</scope>
    <source>
        <strain evidence="8 9">LMG 18849</strain>
    </source>
</reference>
<comment type="similarity">
    <text evidence="2">Belongs to the TrbI/VirB10 family.</text>
</comment>
<keyword evidence="7" id="KW-0732">Signal</keyword>
<dbReference type="RefSeq" id="WP_110507605.1">
    <property type="nucleotide sequence ID" value="NZ_NKTX01000066.1"/>
</dbReference>
<gene>
    <name evidence="8" type="ORF">CFR80_14775</name>
</gene>
<dbReference type="AlphaFoldDB" id="A0A318R261"/>
<evidence type="ECO:0000256" key="5">
    <source>
        <dbReference type="ARBA" id="ARBA00023136"/>
    </source>
</evidence>
<evidence type="ECO:0000256" key="3">
    <source>
        <dbReference type="ARBA" id="ARBA00022692"/>
    </source>
</evidence>
<keyword evidence="3" id="KW-0812">Transmembrane</keyword>
<evidence type="ECO:0000256" key="1">
    <source>
        <dbReference type="ARBA" id="ARBA00004167"/>
    </source>
</evidence>